<gene>
    <name evidence="1" type="ORF">L2E82_20005</name>
</gene>
<reference evidence="1 2" key="2">
    <citation type="journal article" date="2022" name="Mol. Ecol. Resour.">
        <title>The genomes of chicory, endive, great burdock and yacon provide insights into Asteraceae paleo-polyploidization history and plant inulin production.</title>
        <authorList>
            <person name="Fan W."/>
            <person name="Wang S."/>
            <person name="Wang H."/>
            <person name="Wang A."/>
            <person name="Jiang F."/>
            <person name="Liu H."/>
            <person name="Zhao H."/>
            <person name="Xu D."/>
            <person name="Zhang Y."/>
        </authorList>
    </citation>
    <scope>NUCLEOTIDE SEQUENCE [LARGE SCALE GENOMIC DNA]</scope>
    <source>
        <strain evidence="2">cv. Punajuju</strain>
        <tissue evidence="1">Leaves</tissue>
    </source>
</reference>
<comment type="caution">
    <text evidence="1">The sequence shown here is derived from an EMBL/GenBank/DDBJ whole genome shotgun (WGS) entry which is preliminary data.</text>
</comment>
<keyword evidence="2" id="KW-1185">Reference proteome</keyword>
<reference evidence="2" key="1">
    <citation type="journal article" date="2022" name="Mol. Ecol. Resour.">
        <title>The genomes of chicory, endive, great burdock and yacon provide insights into Asteraceae palaeo-polyploidization history and plant inulin production.</title>
        <authorList>
            <person name="Fan W."/>
            <person name="Wang S."/>
            <person name="Wang H."/>
            <person name="Wang A."/>
            <person name="Jiang F."/>
            <person name="Liu H."/>
            <person name="Zhao H."/>
            <person name="Xu D."/>
            <person name="Zhang Y."/>
        </authorList>
    </citation>
    <scope>NUCLEOTIDE SEQUENCE [LARGE SCALE GENOMIC DNA]</scope>
    <source>
        <strain evidence="2">cv. Punajuju</strain>
    </source>
</reference>
<sequence length="107" mass="12187">MLAIRSASIPFSPRVINAVKDRIVTPKLIIFGHSRPNSRELKIPKCIKTLKNPKFRLLFLQMLLSTERKKVLVSELNKTQNTKGKHPQTDTDPTSLSLTKTLNFFSL</sequence>
<accession>A0ACB9DRR3</accession>
<evidence type="ECO:0000313" key="2">
    <source>
        <dbReference type="Proteomes" id="UP001055811"/>
    </source>
</evidence>
<name>A0ACB9DRR3_CICIN</name>
<protein>
    <submittedName>
        <fullName evidence="1">Uncharacterized protein</fullName>
    </submittedName>
</protein>
<proteinExistence type="predicted"/>
<dbReference type="Proteomes" id="UP001055811">
    <property type="component" value="Linkage Group LG04"/>
</dbReference>
<dbReference type="EMBL" id="CM042012">
    <property type="protein sequence ID" value="KAI3749394.1"/>
    <property type="molecule type" value="Genomic_DNA"/>
</dbReference>
<organism evidence="1 2">
    <name type="scientific">Cichorium intybus</name>
    <name type="common">Chicory</name>
    <dbReference type="NCBI Taxonomy" id="13427"/>
    <lineage>
        <taxon>Eukaryota</taxon>
        <taxon>Viridiplantae</taxon>
        <taxon>Streptophyta</taxon>
        <taxon>Embryophyta</taxon>
        <taxon>Tracheophyta</taxon>
        <taxon>Spermatophyta</taxon>
        <taxon>Magnoliopsida</taxon>
        <taxon>eudicotyledons</taxon>
        <taxon>Gunneridae</taxon>
        <taxon>Pentapetalae</taxon>
        <taxon>asterids</taxon>
        <taxon>campanulids</taxon>
        <taxon>Asterales</taxon>
        <taxon>Asteraceae</taxon>
        <taxon>Cichorioideae</taxon>
        <taxon>Cichorieae</taxon>
        <taxon>Cichoriinae</taxon>
        <taxon>Cichorium</taxon>
    </lineage>
</organism>
<evidence type="ECO:0000313" key="1">
    <source>
        <dbReference type="EMBL" id="KAI3749394.1"/>
    </source>
</evidence>